<gene>
    <name evidence="2" type="ORF">MPPM_3270</name>
</gene>
<evidence type="ECO:0000313" key="3">
    <source>
        <dbReference type="Proteomes" id="UP000218288"/>
    </source>
</evidence>
<protein>
    <submittedName>
        <fullName evidence="2">Uncharacterized protein</fullName>
    </submittedName>
</protein>
<feature type="compositionally biased region" description="Polar residues" evidence="1">
    <location>
        <begin position="34"/>
        <end position="46"/>
    </location>
</feature>
<name>A0A160PGR0_9HYPH</name>
<evidence type="ECO:0000313" key="2">
    <source>
        <dbReference type="EMBL" id="BAU91875.1"/>
    </source>
</evidence>
<organism evidence="2 3">
    <name type="scientific">Methylorubrum populi</name>
    <dbReference type="NCBI Taxonomy" id="223967"/>
    <lineage>
        <taxon>Bacteria</taxon>
        <taxon>Pseudomonadati</taxon>
        <taxon>Pseudomonadota</taxon>
        <taxon>Alphaproteobacteria</taxon>
        <taxon>Hyphomicrobiales</taxon>
        <taxon>Methylobacteriaceae</taxon>
        <taxon>Methylorubrum</taxon>
    </lineage>
</organism>
<accession>A0A160PGR0</accession>
<feature type="region of interest" description="Disordered" evidence="1">
    <location>
        <begin position="33"/>
        <end position="62"/>
    </location>
</feature>
<dbReference type="AlphaFoldDB" id="A0A160PGR0"/>
<dbReference type="Proteomes" id="UP000218288">
    <property type="component" value="Chromosome"/>
</dbReference>
<dbReference type="PROSITE" id="PS51257">
    <property type="entry name" value="PROKAR_LIPOPROTEIN"/>
    <property type="match status" value="1"/>
</dbReference>
<proteinExistence type="predicted"/>
<evidence type="ECO:0000256" key="1">
    <source>
        <dbReference type="SAM" id="MobiDB-lite"/>
    </source>
</evidence>
<dbReference type="EMBL" id="AP014809">
    <property type="protein sequence ID" value="BAU91875.1"/>
    <property type="molecule type" value="Genomic_DNA"/>
</dbReference>
<feature type="compositionally biased region" description="Basic and acidic residues" evidence="1">
    <location>
        <begin position="53"/>
        <end position="62"/>
    </location>
</feature>
<sequence>MTGICGRAPSQPGTVRARRLLALALVGLGLAGCQSRSPETTGSLGSLNPFGKSRSERSPRAEVEALAERYNADPGDARNAMRYAAALRATDQKSQAVAVL</sequence>
<reference evidence="2 3" key="1">
    <citation type="journal article" date="2016" name="Genome Announc.">
        <title>Complete Genome Sequence of Methylobacterium populi P-1M, Isolated from Pink-Pigmented Household Biofilm.</title>
        <authorList>
            <person name="Morohoshi T."/>
            <person name="Ikeda T."/>
        </authorList>
    </citation>
    <scope>NUCLEOTIDE SEQUENCE [LARGE SCALE GENOMIC DNA]</scope>
    <source>
        <strain evidence="2 3">P-1M</strain>
    </source>
</reference>